<evidence type="ECO:0000256" key="5">
    <source>
        <dbReference type="ARBA" id="ARBA00022692"/>
    </source>
</evidence>
<evidence type="ECO:0000313" key="10">
    <source>
        <dbReference type="EMBL" id="GGF19101.1"/>
    </source>
</evidence>
<keyword evidence="5 8" id="KW-0812">Transmembrane</keyword>
<evidence type="ECO:0000256" key="2">
    <source>
        <dbReference type="ARBA" id="ARBA00022448"/>
    </source>
</evidence>
<evidence type="ECO:0000256" key="1">
    <source>
        <dbReference type="ARBA" id="ARBA00004429"/>
    </source>
</evidence>
<dbReference type="GO" id="GO:0055085">
    <property type="term" value="P:transmembrane transport"/>
    <property type="evidence" value="ECO:0007669"/>
    <property type="project" value="InterPro"/>
</dbReference>
<dbReference type="PROSITE" id="PS50928">
    <property type="entry name" value="ABC_TM1"/>
    <property type="match status" value="1"/>
</dbReference>
<feature type="transmembrane region" description="Helical" evidence="8">
    <location>
        <begin position="102"/>
        <end position="124"/>
    </location>
</feature>
<feature type="domain" description="ABC transmembrane type-1" evidence="9">
    <location>
        <begin position="62"/>
        <end position="254"/>
    </location>
</feature>
<feature type="transmembrane region" description="Helical" evidence="8">
    <location>
        <begin position="56"/>
        <end position="81"/>
    </location>
</feature>
<dbReference type="Gene3D" id="1.10.3720.10">
    <property type="entry name" value="MetI-like"/>
    <property type="match status" value="1"/>
</dbReference>
<keyword evidence="6 8" id="KW-1133">Transmembrane helix</keyword>
<dbReference type="PANTHER" id="PTHR43357:SF4">
    <property type="entry name" value="INNER MEMBRANE ABC TRANSPORTER PERMEASE PROTEIN YDCV"/>
    <property type="match status" value="1"/>
</dbReference>
<comment type="subcellular location">
    <subcellularLocation>
        <location evidence="1">Cell inner membrane</location>
        <topology evidence="1">Multi-pass membrane protein</topology>
    </subcellularLocation>
    <subcellularLocation>
        <location evidence="8">Cell membrane</location>
        <topology evidence="8">Multi-pass membrane protein</topology>
    </subcellularLocation>
</comment>
<keyword evidence="4" id="KW-0997">Cell inner membrane</keyword>
<feature type="transmembrane region" description="Helical" evidence="8">
    <location>
        <begin position="130"/>
        <end position="151"/>
    </location>
</feature>
<evidence type="ECO:0000256" key="3">
    <source>
        <dbReference type="ARBA" id="ARBA00022475"/>
    </source>
</evidence>
<keyword evidence="11" id="KW-1185">Reference proteome</keyword>
<dbReference type="Pfam" id="PF00528">
    <property type="entry name" value="BPD_transp_1"/>
    <property type="match status" value="1"/>
</dbReference>
<dbReference type="PANTHER" id="PTHR43357">
    <property type="entry name" value="INNER MEMBRANE ABC TRANSPORTER PERMEASE PROTEIN YDCV"/>
    <property type="match status" value="1"/>
</dbReference>
<proteinExistence type="inferred from homology"/>
<reference evidence="10" key="2">
    <citation type="submission" date="2020-09" db="EMBL/GenBank/DDBJ databases">
        <authorList>
            <person name="Sun Q."/>
            <person name="Zhou Y."/>
        </authorList>
    </citation>
    <scope>NUCLEOTIDE SEQUENCE</scope>
    <source>
        <strain evidence="10">CGMCC 1.15725</strain>
    </source>
</reference>
<evidence type="ECO:0000256" key="8">
    <source>
        <dbReference type="RuleBase" id="RU363032"/>
    </source>
</evidence>
<comment type="similarity">
    <text evidence="8">Belongs to the binding-protein-dependent transport system permease family.</text>
</comment>
<dbReference type="InterPro" id="IPR000515">
    <property type="entry name" value="MetI-like"/>
</dbReference>
<dbReference type="SUPFAM" id="SSF161098">
    <property type="entry name" value="MetI-like"/>
    <property type="match status" value="1"/>
</dbReference>
<feature type="transmembrane region" description="Helical" evidence="8">
    <location>
        <begin position="189"/>
        <end position="210"/>
    </location>
</feature>
<keyword evidence="7 8" id="KW-0472">Membrane</keyword>
<organism evidence="10 11">
    <name type="scientific">Aliidongia dinghuensis</name>
    <dbReference type="NCBI Taxonomy" id="1867774"/>
    <lineage>
        <taxon>Bacteria</taxon>
        <taxon>Pseudomonadati</taxon>
        <taxon>Pseudomonadota</taxon>
        <taxon>Alphaproteobacteria</taxon>
        <taxon>Rhodospirillales</taxon>
        <taxon>Dongiaceae</taxon>
        <taxon>Aliidongia</taxon>
    </lineage>
</organism>
<name>A0A8J2YU68_9PROT</name>
<evidence type="ECO:0000313" key="11">
    <source>
        <dbReference type="Proteomes" id="UP000646365"/>
    </source>
</evidence>
<feature type="transmembrane region" description="Helical" evidence="8">
    <location>
        <begin position="236"/>
        <end position="256"/>
    </location>
</feature>
<keyword evidence="2 8" id="KW-0813">Transport</keyword>
<accession>A0A8J2YU68</accession>
<dbReference type="EMBL" id="BMJQ01000006">
    <property type="protein sequence ID" value="GGF19101.1"/>
    <property type="molecule type" value="Genomic_DNA"/>
</dbReference>
<protein>
    <submittedName>
        <fullName evidence="10">ABC transporter permease</fullName>
    </submittedName>
</protein>
<dbReference type="RefSeq" id="WP_189046368.1">
    <property type="nucleotide sequence ID" value="NZ_BMJQ01000006.1"/>
</dbReference>
<gene>
    <name evidence="10" type="ORF">GCM10011611_26220</name>
</gene>
<comment type="caution">
    <text evidence="10">The sequence shown here is derived from an EMBL/GenBank/DDBJ whole genome shotgun (WGS) entry which is preliminary data.</text>
</comment>
<evidence type="ECO:0000256" key="4">
    <source>
        <dbReference type="ARBA" id="ARBA00022519"/>
    </source>
</evidence>
<dbReference type="GO" id="GO:0005886">
    <property type="term" value="C:plasma membrane"/>
    <property type="evidence" value="ECO:0007669"/>
    <property type="project" value="UniProtKB-SubCell"/>
</dbReference>
<evidence type="ECO:0000256" key="6">
    <source>
        <dbReference type="ARBA" id="ARBA00022989"/>
    </source>
</evidence>
<dbReference type="AlphaFoldDB" id="A0A8J2YU68"/>
<evidence type="ECO:0000259" key="9">
    <source>
        <dbReference type="PROSITE" id="PS50928"/>
    </source>
</evidence>
<evidence type="ECO:0000256" key="7">
    <source>
        <dbReference type="ARBA" id="ARBA00023136"/>
    </source>
</evidence>
<dbReference type="Proteomes" id="UP000646365">
    <property type="component" value="Unassembled WGS sequence"/>
</dbReference>
<dbReference type="CDD" id="cd06261">
    <property type="entry name" value="TM_PBP2"/>
    <property type="match status" value="1"/>
</dbReference>
<sequence>MRKRSLGFWLQLALTLLVSAFLGVPIVQSMLAGVTRNIFVGLKSGLTVDWIDQVLALYWPAILLSIELALGCLAVTLVIGVPAAYGLARAPGRLARLMEEALVLPVAVPGLATALALVVAYNGWGGFRQSAFFILAGHVLFTLPFMVRAVLAVMASSDLATLEEGAASLGAGFVRRFFDVVLPNCRSGILAGALTVVTLSIGEFNLTWLLHTPLTKTLPVGLADAYASLRLEIGSAYTLVFFVLIVPLLVALQLLARPRAARPMPEE</sequence>
<reference evidence="10" key="1">
    <citation type="journal article" date="2014" name="Int. J. Syst. Evol. Microbiol.">
        <title>Complete genome sequence of Corynebacterium casei LMG S-19264T (=DSM 44701T), isolated from a smear-ripened cheese.</title>
        <authorList>
            <consortium name="US DOE Joint Genome Institute (JGI-PGF)"/>
            <person name="Walter F."/>
            <person name="Albersmeier A."/>
            <person name="Kalinowski J."/>
            <person name="Ruckert C."/>
        </authorList>
    </citation>
    <scope>NUCLEOTIDE SEQUENCE</scope>
    <source>
        <strain evidence="10">CGMCC 1.15725</strain>
    </source>
</reference>
<keyword evidence="3" id="KW-1003">Cell membrane</keyword>
<dbReference type="InterPro" id="IPR035906">
    <property type="entry name" value="MetI-like_sf"/>
</dbReference>